<comment type="caution">
    <text evidence="6">The sequence shown here is derived from an EMBL/GenBank/DDBJ whole genome shotgun (WGS) entry which is preliminary data.</text>
</comment>
<sequence>MFVAAILFQRGSAEGLSLAFLIAWLAGDLFNVLGALFQGVLPTMVILAVYYTFADLTLLFQCLYYRRLASLASRKPPTIIVHTPLDITATTPLLSPDAKASPSPSPPPPPPRPSNILSTILINTFSIIGVSAIGILGWYLTHHTQDNDIPVPPSTDITFSPLGQLFGYLSAFLYLASRIPQILLNFRRKSCDGISLLFFLFACVGNLTFVLSILAYVPREGGSAEWRRYVAVNASWLAGSFGTLMLDLGIFVQFFWYRGVEGGNVGGSGEV</sequence>
<name>A0ABR3GUX0_9PEZI</name>
<comment type="subcellular location">
    <subcellularLocation>
        <location evidence="1">Membrane</location>
        <topology evidence="1">Multi-pass membrane protein</topology>
    </subcellularLocation>
</comment>
<keyword evidence="4 5" id="KW-0472">Membrane</keyword>
<evidence type="ECO:0000256" key="5">
    <source>
        <dbReference type="SAM" id="Phobius"/>
    </source>
</evidence>
<feature type="transmembrane region" description="Helical" evidence="5">
    <location>
        <begin position="159"/>
        <end position="176"/>
    </location>
</feature>
<feature type="transmembrane region" description="Helical" evidence="5">
    <location>
        <begin position="196"/>
        <end position="216"/>
    </location>
</feature>
<dbReference type="InterPro" id="IPR051415">
    <property type="entry name" value="LAAT-1"/>
</dbReference>
<evidence type="ECO:0000256" key="1">
    <source>
        <dbReference type="ARBA" id="ARBA00004141"/>
    </source>
</evidence>
<proteinExistence type="predicted"/>
<feature type="transmembrane region" description="Helical" evidence="5">
    <location>
        <begin position="120"/>
        <end position="139"/>
    </location>
</feature>
<evidence type="ECO:0000313" key="6">
    <source>
        <dbReference type="EMBL" id="KAL0639522.1"/>
    </source>
</evidence>
<reference evidence="6 7" key="1">
    <citation type="submission" date="2024-02" db="EMBL/GenBank/DDBJ databases">
        <title>Discinaceae phylogenomics.</title>
        <authorList>
            <person name="Dirks A.C."/>
            <person name="James T.Y."/>
        </authorList>
    </citation>
    <scope>NUCLEOTIDE SEQUENCE [LARGE SCALE GENOMIC DNA]</scope>
    <source>
        <strain evidence="6 7">ACD0624</strain>
    </source>
</reference>
<feature type="transmembrane region" description="Helical" evidence="5">
    <location>
        <begin position="43"/>
        <end position="65"/>
    </location>
</feature>
<evidence type="ECO:0000313" key="7">
    <source>
        <dbReference type="Proteomes" id="UP001447188"/>
    </source>
</evidence>
<evidence type="ECO:0000256" key="4">
    <source>
        <dbReference type="ARBA" id="ARBA00023136"/>
    </source>
</evidence>
<accession>A0ABR3GUX0</accession>
<dbReference type="SMART" id="SM00679">
    <property type="entry name" value="CTNS"/>
    <property type="match status" value="2"/>
</dbReference>
<dbReference type="PANTHER" id="PTHR16201">
    <property type="entry name" value="SEVEN TRANSMEMBRANE PROTEIN 1-RELATED"/>
    <property type="match status" value="1"/>
</dbReference>
<dbReference type="Pfam" id="PF04193">
    <property type="entry name" value="PQ-loop"/>
    <property type="match status" value="2"/>
</dbReference>
<keyword evidence="3 5" id="KW-1133">Transmembrane helix</keyword>
<dbReference type="EMBL" id="JBBBZM010000010">
    <property type="protein sequence ID" value="KAL0639522.1"/>
    <property type="molecule type" value="Genomic_DNA"/>
</dbReference>
<keyword evidence="2 5" id="KW-0812">Transmembrane</keyword>
<dbReference type="Gene3D" id="1.20.1280.290">
    <property type="match status" value="2"/>
</dbReference>
<protein>
    <submittedName>
        <fullName evidence="6">Vacuolar membrane transporter for cationic amino acids</fullName>
    </submittedName>
</protein>
<feature type="transmembrane region" description="Helical" evidence="5">
    <location>
        <begin position="236"/>
        <end position="257"/>
    </location>
</feature>
<keyword evidence="7" id="KW-1185">Reference proteome</keyword>
<dbReference type="Proteomes" id="UP001447188">
    <property type="component" value="Unassembled WGS sequence"/>
</dbReference>
<gene>
    <name evidence="6" type="primary">RTC2</name>
    <name evidence="6" type="ORF">Q9L58_001348</name>
</gene>
<evidence type="ECO:0000256" key="3">
    <source>
        <dbReference type="ARBA" id="ARBA00022989"/>
    </source>
</evidence>
<organism evidence="6 7">
    <name type="scientific">Discina gigas</name>
    <dbReference type="NCBI Taxonomy" id="1032678"/>
    <lineage>
        <taxon>Eukaryota</taxon>
        <taxon>Fungi</taxon>
        <taxon>Dikarya</taxon>
        <taxon>Ascomycota</taxon>
        <taxon>Pezizomycotina</taxon>
        <taxon>Pezizomycetes</taxon>
        <taxon>Pezizales</taxon>
        <taxon>Discinaceae</taxon>
        <taxon>Discina</taxon>
    </lineage>
</organism>
<feature type="transmembrane region" description="Helical" evidence="5">
    <location>
        <begin position="16"/>
        <end position="37"/>
    </location>
</feature>
<dbReference type="PANTHER" id="PTHR16201:SF35">
    <property type="entry name" value="VACUOLAR AMINO ACID TRANSPORTER YPQ1-RELATED"/>
    <property type="match status" value="1"/>
</dbReference>
<evidence type="ECO:0000256" key="2">
    <source>
        <dbReference type="ARBA" id="ARBA00022692"/>
    </source>
</evidence>
<dbReference type="InterPro" id="IPR006603">
    <property type="entry name" value="PQ-loop_rpt"/>
</dbReference>